<keyword evidence="10" id="KW-1185">Reference proteome</keyword>
<keyword evidence="4" id="KW-0319">Glycerol metabolism</keyword>
<dbReference type="Pfam" id="PF03009">
    <property type="entry name" value="GDPD"/>
    <property type="match status" value="1"/>
</dbReference>
<protein>
    <recommendedName>
        <fullName evidence="2">glycerophosphodiester phosphodiesterase</fullName>
        <ecNumber evidence="2">3.1.4.46</ecNumber>
    </recommendedName>
</protein>
<dbReference type="AlphaFoldDB" id="A0A226EWU3"/>
<comment type="caution">
    <text evidence="9">The sequence shown here is derived from an EMBL/GenBank/DDBJ whole genome shotgun (WGS) entry which is preliminary data.</text>
</comment>
<evidence type="ECO:0000256" key="4">
    <source>
        <dbReference type="ARBA" id="ARBA00022798"/>
    </source>
</evidence>
<dbReference type="Gene3D" id="3.20.20.190">
    <property type="entry name" value="Phosphatidylinositol (PI) phosphodiesterase"/>
    <property type="match status" value="1"/>
</dbReference>
<dbReference type="EC" id="3.1.4.46" evidence="2"/>
<dbReference type="InterPro" id="IPR017946">
    <property type="entry name" value="PLC-like_Pdiesterase_TIM-brl"/>
</dbReference>
<keyword evidence="5" id="KW-0378">Hydrolase</keyword>
<evidence type="ECO:0000313" key="10">
    <source>
        <dbReference type="Proteomes" id="UP000198287"/>
    </source>
</evidence>
<feature type="chain" id="PRO_5012375469" description="glycerophosphodiester phosphodiesterase" evidence="7">
    <location>
        <begin position="19"/>
        <end position="404"/>
    </location>
</feature>
<dbReference type="EMBL" id="LNIX01000001">
    <property type="protein sequence ID" value="OXA62009.1"/>
    <property type="molecule type" value="Genomic_DNA"/>
</dbReference>
<organism evidence="9 10">
    <name type="scientific">Folsomia candida</name>
    <name type="common">Springtail</name>
    <dbReference type="NCBI Taxonomy" id="158441"/>
    <lineage>
        <taxon>Eukaryota</taxon>
        <taxon>Metazoa</taxon>
        <taxon>Ecdysozoa</taxon>
        <taxon>Arthropoda</taxon>
        <taxon>Hexapoda</taxon>
        <taxon>Collembola</taxon>
        <taxon>Entomobryomorpha</taxon>
        <taxon>Isotomoidea</taxon>
        <taxon>Isotomidae</taxon>
        <taxon>Proisotominae</taxon>
        <taxon>Folsomia</taxon>
    </lineage>
</organism>
<evidence type="ECO:0000256" key="1">
    <source>
        <dbReference type="ARBA" id="ARBA00007277"/>
    </source>
</evidence>
<evidence type="ECO:0000256" key="7">
    <source>
        <dbReference type="SAM" id="SignalP"/>
    </source>
</evidence>
<dbReference type="OrthoDB" id="1058301at2759"/>
<comment type="similarity">
    <text evidence="1">Belongs to the glycerophosphoryl diester phosphodiesterase family.</text>
</comment>
<dbReference type="GO" id="GO:0006071">
    <property type="term" value="P:glycerol metabolic process"/>
    <property type="evidence" value="ECO:0007669"/>
    <property type="project" value="UniProtKB-KW"/>
</dbReference>
<dbReference type="Proteomes" id="UP000198287">
    <property type="component" value="Unassembled WGS sequence"/>
</dbReference>
<dbReference type="GO" id="GO:0006629">
    <property type="term" value="P:lipid metabolic process"/>
    <property type="evidence" value="ECO:0007669"/>
    <property type="project" value="InterPro"/>
</dbReference>
<dbReference type="OMA" id="FLHYDFH"/>
<accession>A0A226EWU3</accession>
<feature type="domain" description="GP-PDE" evidence="8">
    <location>
        <begin position="39"/>
        <end position="389"/>
    </location>
</feature>
<evidence type="ECO:0000259" key="8">
    <source>
        <dbReference type="PROSITE" id="PS51704"/>
    </source>
</evidence>
<feature type="signal peptide" evidence="7">
    <location>
        <begin position="1"/>
        <end position="18"/>
    </location>
</feature>
<dbReference type="STRING" id="158441.A0A226EWU3"/>
<sequence>MVSIFTVIIFFFVSSSCAKSLLHKQFPVAEWPTLDGLPPLLFGHGGEKFYLPEHTTGSYKLAAIEGADYVEPDIVLTKDRIPVCFHDLALKRSTDVEEHPEFAGLRGNHSVIIDGKDQTIIDDWLAIHFTLEELKTLRVQQQPNGVRLQDFNELYEISTFQEFLDSIHEISWKVGKPIGIIPEMKHPQFHNTVFNHIDHFMETLVLDILRSNGYPLNPGDTANCSYNGVEMISCGPIILQNFDKNAVRYLSTVTTSPTVELMTLIHPDVYLLTPRGFEEIANFSDYICLWKEYMYTGVDAEIIFKEWEYDPDLVDSLGGFYNPDEFVPAAHRHGVKMTLFTIPDSRESSGRGCALECDPTNKEEEMFYYFNLGVDGMFVENIPESSNLRMKYDYELKLANMTGF</sequence>
<evidence type="ECO:0000256" key="6">
    <source>
        <dbReference type="ARBA" id="ARBA00047512"/>
    </source>
</evidence>
<gene>
    <name evidence="9" type="ORF">Fcan01_03001</name>
</gene>
<dbReference type="InterPro" id="IPR030395">
    <property type="entry name" value="GP_PDE_dom"/>
</dbReference>
<proteinExistence type="inferred from homology"/>
<dbReference type="PANTHER" id="PTHR43620:SF7">
    <property type="entry name" value="GLYCEROPHOSPHODIESTER PHOSPHODIESTERASE GDPD5-RELATED"/>
    <property type="match status" value="1"/>
</dbReference>
<name>A0A226EWU3_FOLCA</name>
<evidence type="ECO:0000256" key="5">
    <source>
        <dbReference type="ARBA" id="ARBA00022801"/>
    </source>
</evidence>
<evidence type="ECO:0000256" key="3">
    <source>
        <dbReference type="ARBA" id="ARBA00022729"/>
    </source>
</evidence>
<keyword evidence="3 7" id="KW-0732">Signal</keyword>
<dbReference type="PANTHER" id="PTHR43620">
    <property type="entry name" value="GLYCEROPHOSPHORYL DIESTER PHOSPHODIESTERASE"/>
    <property type="match status" value="1"/>
</dbReference>
<dbReference type="PROSITE" id="PS51704">
    <property type="entry name" value="GP_PDE"/>
    <property type="match status" value="1"/>
</dbReference>
<evidence type="ECO:0000313" key="9">
    <source>
        <dbReference type="EMBL" id="OXA62009.1"/>
    </source>
</evidence>
<evidence type="ECO:0000256" key="2">
    <source>
        <dbReference type="ARBA" id="ARBA00012247"/>
    </source>
</evidence>
<reference evidence="9 10" key="1">
    <citation type="submission" date="2015-12" db="EMBL/GenBank/DDBJ databases">
        <title>The genome of Folsomia candida.</title>
        <authorList>
            <person name="Faddeeva A."/>
            <person name="Derks M.F."/>
            <person name="Anvar Y."/>
            <person name="Smit S."/>
            <person name="Van Straalen N."/>
            <person name="Roelofs D."/>
        </authorList>
    </citation>
    <scope>NUCLEOTIDE SEQUENCE [LARGE SCALE GENOMIC DNA]</scope>
    <source>
        <strain evidence="9 10">VU population</strain>
        <tissue evidence="9">Whole body</tissue>
    </source>
</reference>
<dbReference type="GO" id="GO:0008889">
    <property type="term" value="F:glycerophosphodiester phosphodiesterase activity"/>
    <property type="evidence" value="ECO:0007669"/>
    <property type="project" value="UniProtKB-EC"/>
</dbReference>
<comment type="catalytic activity">
    <reaction evidence="6">
        <text>a sn-glycero-3-phosphodiester + H2O = an alcohol + sn-glycerol 3-phosphate + H(+)</text>
        <dbReference type="Rhea" id="RHEA:12969"/>
        <dbReference type="ChEBI" id="CHEBI:15377"/>
        <dbReference type="ChEBI" id="CHEBI:15378"/>
        <dbReference type="ChEBI" id="CHEBI:30879"/>
        <dbReference type="ChEBI" id="CHEBI:57597"/>
        <dbReference type="ChEBI" id="CHEBI:83408"/>
        <dbReference type="EC" id="3.1.4.46"/>
    </reaction>
</comment>
<dbReference type="SUPFAM" id="SSF51695">
    <property type="entry name" value="PLC-like phosphodiesterases"/>
    <property type="match status" value="1"/>
</dbReference>